<organism evidence="1">
    <name type="scientific">Timema californicum</name>
    <name type="common">California timema</name>
    <name type="synonym">Walking stick</name>
    <dbReference type="NCBI Taxonomy" id="61474"/>
    <lineage>
        <taxon>Eukaryota</taxon>
        <taxon>Metazoa</taxon>
        <taxon>Ecdysozoa</taxon>
        <taxon>Arthropoda</taxon>
        <taxon>Hexapoda</taxon>
        <taxon>Insecta</taxon>
        <taxon>Pterygota</taxon>
        <taxon>Neoptera</taxon>
        <taxon>Polyneoptera</taxon>
        <taxon>Phasmatodea</taxon>
        <taxon>Timematodea</taxon>
        <taxon>Timematoidea</taxon>
        <taxon>Timematidae</taxon>
        <taxon>Timema</taxon>
    </lineage>
</organism>
<name>A0A7R9J9X4_TIMCA</name>
<dbReference type="EMBL" id="OE183107">
    <property type="protein sequence ID" value="CAD7575323.1"/>
    <property type="molecule type" value="Genomic_DNA"/>
</dbReference>
<gene>
    <name evidence="1" type="ORF">TCMB3V08_LOCUS7919</name>
</gene>
<reference evidence="1" key="1">
    <citation type="submission" date="2020-11" db="EMBL/GenBank/DDBJ databases">
        <authorList>
            <person name="Tran Van P."/>
        </authorList>
    </citation>
    <scope>NUCLEOTIDE SEQUENCE</scope>
</reference>
<sequence>MDCVEENVDCSLEETRSAGGASDSGKKNAGGISILLLMLTWTLLGAPPEPVLSLGCSDAGCFLIVRGRALMMGNGSQFPPTPPVRLWLPSVASSGGSEAGRGGGSSGSLLWIEDPLKSTCWWEPGFESRAESVSGEVSVSRALLVWAEERACPLDSPDWCTTRVCSGGWTNFVEGTVHLASPSGFPSSPIPTSIELAEWWWSGGRVVKEMWRLQTLTWWPTEEPLLLLVAREDVEEVEEEDPPTGWPRVKPGWISTQGLQQSFEIVTSTFNGKPCLPGYINKSLASAHKPLEHIIVIIFGCFKCITVPSRVPIKILFVCPNFGPCRRDKVDREFGVVPVVDSCIVPGAYQLGVEVVLRQDHLVVLQMMPVFLAVGHGDVVQPLPMQPVLKLRDPLVDVGHLLLFLRQHLSLLGQTGVLLLIELVAILEHTDISWRLLLLLSDQ</sequence>
<accession>A0A7R9J9X4</accession>
<protein>
    <submittedName>
        <fullName evidence="1">(California timema) hypothetical protein</fullName>
    </submittedName>
</protein>
<evidence type="ECO:0000313" key="1">
    <source>
        <dbReference type="EMBL" id="CAD7575323.1"/>
    </source>
</evidence>
<dbReference type="AlphaFoldDB" id="A0A7R9J9X4"/>
<proteinExistence type="predicted"/>